<dbReference type="AlphaFoldDB" id="A0A1A6H8J1"/>
<reference evidence="1 2" key="1">
    <citation type="submission" date="2016-06" db="EMBL/GenBank/DDBJ databases">
        <title>The Draft Genome Sequence and Annotation of the Desert Woodrat Neotoma lepida.</title>
        <authorList>
            <person name="Campbell M."/>
            <person name="Oakeson K.F."/>
            <person name="Yandell M."/>
            <person name="Halpert J.R."/>
            <person name="Dearing D."/>
        </authorList>
    </citation>
    <scope>NUCLEOTIDE SEQUENCE [LARGE SCALE GENOMIC DNA]</scope>
    <source>
        <strain evidence="1">417</strain>
        <tissue evidence="1">Liver</tissue>
    </source>
</reference>
<gene>
    <name evidence="1" type="ORF">A6R68_14538</name>
</gene>
<organism evidence="1 2">
    <name type="scientific">Neotoma lepida</name>
    <name type="common">Desert woodrat</name>
    <dbReference type="NCBI Taxonomy" id="56216"/>
    <lineage>
        <taxon>Eukaryota</taxon>
        <taxon>Metazoa</taxon>
        <taxon>Chordata</taxon>
        <taxon>Craniata</taxon>
        <taxon>Vertebrata</taxon>
        <taxon>Euteleostomi</taxon>
        <taxon>Mammalia</taxon>
        <taxon>Eutheria</taxon>
        <taxon>Euarchontoglires</taxon>
        <taxon>Glires</taxon>
        <taxon>Rodentia</taxon>
        <taxon>Myomorpha</taxon>
        <taxon>Muroidea</taxon>
        <taxon>Cricetidae</taxon>
        <taxon>Neotominae</taxon>
        <taxon>Neotoma</taxon>
    </lineage>
</organism>
<dbReference type="Proteomes" id="UP000092124">
    <property type="component" value="Unassembled WGS sequence"/>
</dbReference>
<comment type="caution">
    <text evidence="1">The sequence shown here is derived from an EMBL/GenBank/DDBJ whole genome shotgun (WGS) entry which is preliminary data.</text>
</comment>
<proteinExistence type="predicted"/>
<accession>A0A1A6H8J1</accession>
<sequence>KLQIWVLSTDTIIKTWTILDQDCIQELELNAWLHLGILVWFAPYLDASPEIEKCVTRFTLQFPKLNCLQHLCMNSLLFKTPLENIAQRPEDPLGDPLHHSLTDLTSSPLDLLC</sequence>
<protein>
    <submittedName>
        <fullName evidence="1">Uncharacterized protein</fullName>
    </submittedName>
</protein>
<dbReference type="STRING" id="56216.A0A1A6H8J1"/>
<name>A0A1A6H8J1_NEOLE</name>
<feature type="non-terminal residue" evidence="1">
    <location>
        <position position="1"/>
    </location>
</feature>
<feature type="non-terminal residue" evidence="1">
    <location>
        <position position="113"/>
    </location>
</feature>
<dbReference type="EMBL" id="LZPO01044386">
    <property type="protein sequence ID" value="OBS74903.1"/>
    <property type="molecule type" value="Genomic_DNA"/>
</dbReference>
<keyword evidence="2" id="KW-1185">Reference proteome</keyword>
<evidence type="ECO:0000313" key="2">
    <source>
        <dbReference type="Proteomes" id="UP000092124"/>
    </source>
</evidence>
<evidence type="ECO:0000313" key="1">
    <source>
        <dbReference type="EMBL" id="OBS74903.1"/>
    </source>
</evidence>